<evidence type="ECO:0000313" key="3">
    <source>
        <dbReference type="Proteomes" id="UP000740557"/>
    </source>
</evidence>
<feature type="region of interest" description="Disordered" evidence="1">
    <location>
        <begin position="1"/>
        <end position="83"/>
    </location>
</feature>
<comment type="caution">
    <text evidence="2">The sequence shown here is derived from an EMBL/GenBank/DDBJ whole genome shotgun (WGS) entry which is preliminary data.</text>
</comment>
<organism evidence="2 3">
    <name type="scientific">candidate division WWE3 bacterium</name>
    <dbReference type="NCBI Taxonomy" id="2053526"/>
    <lineage>
        <taxon>Bacteria</taxon>
        <taxon>Katanobacteria</taxon>
    </lineage>
</organism>
<evidence type="ECO:0000313" key="2">
    <source>
        <dbReference type="EMBL" id="MCA9308630.1"/>
    </source>
</evidence>
<feature type="non-terminal residue" evidence="2">
    <location>
        <position position="185"/>
    </location>
</feature>
<dbReference type="AlphaFoldDB" id="A0A955J3P7"/>
<name>A0A955J3P7_UNCKA</name>
<evidence type="ECO:0000256" key="1">
    <source>
        <dbReference type="SAM" id="MobiDB-lite"/>
    </source>
</evidence>
<dbReference type="EMBL" id="JAGQNX010000122">
    <property type="protein sequence ID" value="MCA9308630.1"/>
    <property type="molecule type" value="Genomic_DNA"/>
</dbReference>
<sequence length="185" mass="19426">MDDNNMPQTSDYNANSTGYDNPMPIPLPQQPPAFEDTTDTVAPTALPSDPMDMPPPVSAQSSAVPPVMPPSAPTPTSAVGPSGFSYTQARKELADVLGDDSTAAKLLGLVINELLEKTSSSGDFKGFVSVASAIEKVLTDYNQIENHRLAGRLFAAQCSSGQSKSMSMKTEPKKTASTKTDASSL</sequence>
<gene>
    <name evidence="2" type="ORF">KC980_03895</name>
</gene>
<accession>A0A955J3P7</accession>
<dbReference type="Proteomes" id="UP000740557">
    <property type="component" value="Unassembled WGS sequence"/>
</dbReference>
<proteinExistence type="predicted"/>
<feature type="compositionally biased region" description="Polar residues" evidence="1">
    <location>
        <begin position="1"/>
        <end position="19"/>
    </location>
</feature>
<protein>
    <submittedName>
        <fullName evidence="2">Uncharacterized protein</fullName>
    </submittedName>
</protein>
<feature type="region of interest" description="Disordered" evidence="1">
    <location>
        <begin position="161"/>
        <end position="185"/>
    </location>
</feature>
<reference evidence="2" key="1">
    <citation type="submission" date="2020-04" db="EMBL/GenBank/DDBJ databases">
        <authorList>
            <person name="Zhang T."/>
        </authorList>
    </citation>
    <scope>NUCLEOTIDE SEQUENCE</scope>
    <source>
        <strain evidence="2">HKST-UBA79</strain>
    </source>
</reference>
<feature type="compositionally biased region" description="Polar residues" evidence="1">
    <location>
        <begin position="175"/>
        <end position="185"/>
    </location>
</feature>
<reference evidence="2" key="2">
    <citation type="journal article" date="2021" name="Microbiome">
        <title>Successional dynamics and alternative stable states in a saline activated sludge microbial community over 9 years.</title>
        <authorList>
            <person name="Wang Y."/>
            <person name="Ye J."/>
            <person name="Ju F."/>
            <person name="Liu L."/>
            <person name="Boyd J.A."/>
            <person name="Deng Y."/>
            <person name="Parks D.H."/>
            <person name="Jiang X."/>
            <person name="Yin X."/>
            <person name="Woodcroft B.J."/>
            <person name="Tyson G.W."/>
            <person name="Hugenholtz P."/>
            <person name="Polz M.F."/>
            <person name="Zhang T."/>
        </authorList>
    </citation>
    <scope>NUCLEOTIDE SEQUENCE</scope>
    <source>
        <strain evidence="2">HKST-UBA79</strain>
    </source>
</reference>